<dbReference type="InterPro" id="IPR010985">
    <property type="entry name" value="Ribbon_hlx_hlx"/>
</dbReference>
<dbReference type="Gene3D" id="1.20.5.780">
    <property type="entry name" value="Single helix bin"/>
    <property type="match status" value="1"/>
</dbReference>
<evidence type="ECO:0000256" key="2">
    <source>
        <dbReference type="ARBA" id="ARBA00049988"/>
    </source>
</evidence>
<dbReference type="SUPFAM" id="SSF47598">
    <property type="entry name" value="Ribbon-helix-helix"/>
    <property type="match status" value="1"/>
</dbReference>
<proteinExistence type="inferred from homology"/>
<protein>
    <submittedName>
        <fullName evidence="3">DUF1778 domain-containing protein</fullName>
    </submittedName>
</protein>
<keyword evidence="4" id="KW-1185">Reference proteome</keyword>
<name>A0A7C9QTU4_9PROT</name>
<dbReference type="InterPro" id="IPR014795">
    <property type="entry name" value="TacA_1-like"/>
</dbReference>
<evidence type="ECO:0000313" key="4">
    <source>
        <dbReference type="Proteomes" id="UP000480684"/>
    </source>
</evidence>
<dbReference type="AlphaFoldDB" id="A0A7C9QTU4"/>
<accession>A0A7C9QTU4</accession>
<dbReference type="Pfam" id="PF08681">
    <property type="entry name" value="TacA1"/>
    <property type="match status" value="1"/>
</dbReference>
<dbReference type="Proteomes" id="UP000480684">
    <property type="component" value="Unassembled WGS sequence"/>
</dbReference>
<comment type="caution">
    <text evidence="3">The sequence shown here is derived from an EMBL/GenBank/DDBJ whole genome shotgun (WGS) entry which is preliminary data.</text>
</comment>
<dbReference type="EMBL" id="JAAIYP010000036">
    <property type="protein sequence ID" value="NFV80362.1"/>
    <property type="molecule type" value="Genomic_DNA"/>
</dbReference>
<dbReference type="RefSeq" id="WP_163678462.1">
    <property type="nucleotide sequence ID" value="NZ_JAAIYP010000036.1"/>
</dbReference>
<dbReference type="PANTHER" id="PTHR35401">
    <property type="entry name" value="COPG FAMILY HELIX-TURN-HELIX PROTEIN-RELATED-RELATED"/>
    <property type="match status" value="1"/>
</dbReference>
<evidence type="ECO:0000313" key="3">
    <source>
        <dbReference type="EMBL" id="NFV80362.1"/>
    </source>
</evidence>
<dbReference type="GO" id="GO:0006355">
    <property type="term" value="P:regulation of DNA-templated transcription"/>
    <property type="evidence" value="ECO:0007669"/>
    <property type="project" value="InterPro"/>
</dbReference>
<keyword evidence="1" id="KW-1277">Toxin-antitoxin system</keyword>
<comment type="similarity">
    <text evidence="2">Belongs to the TacA antitoxin family.</text>
</comment>
<organism evidence="3 4">
    <name type="scientific">Magnetospirillum aberrantis SpK</name>
    <dbReference type="NCBI Taxonomy" id="908842"/>
    <lineage>
        <taxon>Bacteria</taxon>
        <taxon>Pseudomonadati</taxon>
        <taxon>Pseudomonadota</taxon>
        <taxon>Alphaproteobacteria</taxon>
        <taxon>Rhodospirillales</taxon>
        <taxon>Rhodospirillaceae</taxon>
        <taxon>Magnetospirillum</taxon>
    </lineage>
</organism>
<reference evidence="3 4" key="1">
    <citation type="submission" date="2020-02" db="EMBL/GenBank/DDBJ databases">
        <authorList>
            <person name="Dziuba M."/>
            <person name="Kuznetsov B."/>
            <person name="Mardanov A."/>
            <person name="Ravin N."/>
            <person name="Grouzdev D."/>
        </authorList>
    </citation>
    <scope>NUCLEOTIDE SEQUENCE [LARGE SCALE GENOMIC DNA]</scope>
    <source>
        <strain evidence="3 4">SpK</strain>
    </source>
</reference>
<gene>
    <name evidence="3" type="ORF">G4223_09585</name>
</gene>
<sequence>MANLAPVSVRISAQERELLEAAAEQSRTNLSDFIRRKAVEAAEIELVQQNRVVIPAADWERFEAWADSPAKEVPALGELAKATPPWRD</sequence>
<evidence type="ECO:0000256" key="1">
    <source>
        <dbReference type="ARBA" id="ARBA00022649"/>
    </source>
</evidence>